<gene>
    <name evidence="10" type="ORF">KR50_28790</name>
</gene>
<evidence type="ECO:0000256" key="4">
    <source>
        <dbReference type="ARBA" id="ARBA00022692"/>
    </source>
</evidence>
<dbReference type="InterPro" id="IPR000045">
    <property type="entry name" value="Prepilin_IV_endopep_pep"/>
</dbReference>
<keyword evidence="3" id="KW-1003">Cell membrane</keyword>
<keyword evidence="6 7" id="KW-0472">Membrane</keyword>
<organism evidence="10 11">
    <name type="scientific">Jeotgalibacillus campisalis</name>
    <dbReference type="NCBI Taxonomy" id="220754"/>
    <lineage>
        <taxon>Bacteria</taxon>
        <taxon>Bacillati</taxon>
        <taxon>Bacillota</taxon>
        <taxon>Bacilli</taxon>
        <taxon>Bacillales</taxon>
        <taxon>Caryophanaceae</taxon>
        <taxon>Jeotgalibacillus</taxon>
    </lineage>
</organism>
<proteinExistence type="inferred from homology"/>
<feature type="domain" description="Prepilin type IV endopeptidase peptidase" evidence="8">
    <location>
        <begin position="104"/>
        <end position="207"/>
    </location>
</feature>
<dbReference type="InterPro" id="IPR050882">
    <property type="entry name" value="Prepilin_peptidase/N-MTase"/>
</dbReference>
<comment type="caution">
    <text evidence="10">The sequence shown here is derived from an EMBL/GenBank/DDBJ whole genome shotgun (WGS) entry which is preliminary data.</text>
</comment>
<evidence type="ECO:0000256" key="7">
    <source>
        <dbReference type="SAM" id="Phobius"/>
    </source>
</evidence>
<dbReference type="PATRIC" id="fig|220754.4.peg.2893"/>
<sequence length="252" mass="27827">MTLMYTSIFFLYGTILGSFYNVVGLRMPVKQSIVFPGSSCPGCSHQLKWFELIPVLSFLFLKGSCRKCSSQISFLYPAMEMLTGVLFAYAYWKYQFSLEFAVALLFISLLVIITVSDLAYMIIPDKILLFFGGALLVLRVFEPLTPWWDAYAGSVAGFSLLLFIAIVSKGGMGGGDIKLYAVIGLVLGVKLTLLSFFLATLIGTMAGVAGIVWKRKNRKEPVPFGPSIAAASVITYFWGEDLISLYLQLLFS</sequence>
<accession>A0A0C2RWR4</accession>
<dbReference type="EC" id="3.4.23.43" evidence="10"/>
<comment type="similarity">
    <text evidence="2">Belongs to the peptidase A24 family.</text>
</comment>
<feature type="transmembrane region" description="Helical" evidence="7">
    <location>
        <begin position="224"/>
        <end position="247"/>
    </location>
</feature>
<feature type="transmembrane region" description="Helical" evidence="7">
    <location>
        <begin position="179"/>
        <end position="212"/>
    </location>
</feature>
<evidence type="ECO:0000259" key="8">
    <source>
        <dbReference type="Pfam" id="PF01478"/>
    </source>
</evidence>
<feature type="domain" description="Prepilin peptidase A24 N-terminal" evidence="9">
    <location>
        <begin position="11"/>
        <end position="94"/>
    </location>
</feature>
<protein>
    <submittedName>
        <fullName evidence="10">Prepilin peptidase</fullName>
        <ecNumber evidence="10">3.4.23.43</ecNumber>
    </submittedName>
</protein>
<dbReference type="Pfam" id="PF06750">
    <property type="entry name" value="A24_N_bact"/>
    <property type="match status" value="1"/>
</dbReference>
<dbReference type="Gene3D" id="1.20.120.1220">
    <property type="match status" value="1"/>
</dbReference>
<keyword evidence="10" id="KW-0378">Hydrolase</keyword>
<dbReference type="PANTHER" id="PTHR30487:SF0">
    <property type="entry name" value="PREPILIN LEADER PEPTIDASE_N-METHYLTRANSFERASE-RELATED"/>
    <property type="match status" value="1"/>
</dbReference>
<dbReference type="AlphaFoldDB" id="A0A0C2RWR4"/>
<dbReference type="GO" id="GO:0006465">
    <property type="term" value="P:signal peptide processing"/>
    <property type="evidence" value="ECO:0007669"/>
    <property type="project" value="TreeGrafter"/>
</dbReference>
<feature type="transmembrane region" description="Helical" evidence="7">
    <location>
        <begin position="74"/>
        <end position="92"/>
    </location>
</feature>
<dbReference type="GO" id="GO:0004190">
    <property type="term" value="F:aspartic-type endopeptidase activity"/>
    <property type="evidence" value="ECO:0007669"/>
    <property type="project" value="UniProtKB-EC"/>
</dbReference>
<dbReference type="GO" id="GO:0005886">
    <property type="term" value="C:plasma membrane"/>
    <property type="evidence" value="ECO:0007669"/>
    <property type="project" value="UniProtKB-SubCell"/>
</dbReference>
<evidence type="ECO:0000259" key="9">
    <source>
        <dbReference type="Pfam" id="PF06750"/>
    </source>
</evidence>
<keyword evidence="4 7" id="KW-0812">Transmembrane</keyword>
<evidence type="ECO:0000256" key="6">
    <source>
        <dbReference type="ARBA" id="ARBA00023136"/>
    </source>
</evidence>
<dbReference type="PANTHER" id="PTHR30487">
    <property type="entry name" value="TYPE 4 PREPILIN-LIKE PROTEINS LEADER PEPTIDE-PROCESSING ENZYME"/>
    <property type="match status" value="1"/>
</dbReference>
<dbReference type="InterPro" id="IPR010627">
    <property type="entry name" value="Prepilin_pept_A24_N"/>
</dbReference>
<keyword evidence="5 7" id="KW-1133">Transmembrane helix</keyword>
<evidence type="ECO:0000313" key="11">
    <source>
        <dbReference type="Proteomes" id="UP000031972"/>
    </source>
</evidence>
<dbReference type="EMBL" id="JXRR01000017">
    <property type="protein sequence ID" value="KIL46204.1"/>
    <property type="molecule type" value="Genomic_DNA"/>
</dbReference>
<dbReference type="RefSeq" id="WP_041059820.1">
    <property type="nucleotide sequence ID" value="NZ_JXRR01000017.1"/>
</dbReference>
<comment type="subcellular location">
    <subcellularLocation>
        <location evidence="1">Cell membrane</location>
        <topology evidence="1">Multi-pass membrane protein</topology>
    </subcellularLocation>
</comment>
<evidence type="ECO:0000256" key="1">
    <source>
        <dbReference type="ARBA" id="ARBA00004651"/>
    </source>
</evidence>
<feature type="transmembrane region" description="Helical" evidence="7">
    <location>
        <begin position="98"/>
        <end position="120"/>
    </location>
</feature>
<dbReference type="Proteomes" id="UP000031972">
    <property type="component" value="Unassembled WGS sequence"/>
</dbReference>
<name>A0A0C2RWR4_9BACL</name>
<dbReference type="Pfam" id="PF01478">
    <property type="entry name" value="Peptidase_A24"/>
    <property type="match status" value="1"/>
</dbReference>
<reference evidence="10 11" key="1">
    <citation type="submission" date="2015-01" db="EMBL/GenBank/DDBJ databases">
        <title>Jeotgalibacillus campisalis genome sequencing.</title>
        <authorList>
            <person name="Goh K.M."/>
            <person name="Chan K.-G."/>
            <person name="Yaakop A.S."/>
            <person name="Ee R."/>
            <person name="Gan H.M."/>
            <person name="Chan C.S."/>
        </authorList>
    </citation>
    <scope>NUCLEOTIDE SEQUENCE [LARGE SCALE GENOMIC DNA]</scope>
    <source>
        <strain evidence="10 11">SF-57</strain>
    </source>
</reference>
<evidence type="ECO:0000256" key="2">
    <source>
        <dbReference type="ARBA" id="ARBA00005801"/>
    </source>
</evidence>
<dbReference type="OrthoDB" id="9789291at2"/>
<evidence type="ECO:0000256" key="5">
    <source>
        <dbReference type="ARBA" id="ARBA00022989"/>
    </source>
</evidence>
<feature type="transmembrane region" description="Helical" evidence="7">
    <location>
        <begin position="150"/>
        <end position="167"/>
    </location>
</feature>
<feature type="transmembrane region" description="Helical" evidence="7">
    <location>
        <begin position="6"/>
        <end position="23"/>
    </location>
</feature>
<keyword evidence="11" id="KW-1185">Reference proteome</keyword>
<evidence type="ECO:0000313" key="10">
    <source>
        <dbReference type="EMBL" id="KIL46204.1"/>
    </source>
</evidence>
<evidence type="ECO:0000256" key="3">
    <source>
        <dbReference type="ARBA" id="ARBA00022475"/>
    </source>
</evidence>